<reference evidence="5" key="1">
    <citation type="submission" date="2021-10" db="EMBL/GenBank/DDBJ databases">
        <title>Tropical sea cucumber genome reveals ecological adaptation and Cuvierian tubules defense mechanism.</title>
        <authorList>
            <person name="Chen T."/>
        </authorList>
    </citation>
    <scope>NUCLEOTIDE SEQUENCE</scope>
    <source>
        <strain evidence="5">Nanhai2018</strain>
        <tissue evidence="5">Muscle</tissue>
    </source>
</reference>
<keyword evidence="1" id="KW-0106">Calcium</keyword>
<evidence type="ECO:0000259" key="3">
    <source>
        <dbReference type="PROSITE" id="PS50222"/>
    </source>
</evidence>
<gene>
    <name evidence="5" type="ORF">HOLleu_31692</name>
</gene>
<dbReference type="InterPro" id="IPR003347">
    <property type="entry name" value="JmjC_dom"/>
</dbReference>
<dbReference type="PANTHER" id="PTHR12461:SF18">
    <property type="entry name" value="JMJC DOMAIN-CONTAINING PROTEIN"/>
    <property type="match status" value="1"/>
</dbReference>
<dbReference type="InterPro" id="IPR011992">
    <property type="entry name" value="EF-hand-dom_pair"/>
</dbReference>
<comment type="caution">
    <text evidence="5">The sequence shown here is derived from an EMBL/GenBank/DDBJ whole genome shotgun (WGS) entry which is preliminary data.</text>
</comment>
<accession>A0A9Q1BIG1</accession>
<proteinExistence type="predicted"/>
<keyword evidence="6" id="KW-1185">Reference proteome</keyword>
<dbReference type="Pfam" id="PF13621">
    <property type="entry name" value="Cupin_8"/>
    <property type="match status" value="1"/>
</dbReference>
<feature type="domain" description="JmjC" evidence="4">
    <location>
        <begin position="184"/>
        <end position="335"/>
    </location>
</feature>
<dbReference type="Proteomes" id="UP001152320">
    <property type="component" value="Chromosome 16"/>
</dbReference>
<evidence type="ECO:0000313" key="5">
    <source>
        <dbReference type="EMBL" id="KAJ8026762.1"/>
    </source>
</evidence>
<dbReference type="EMBL" id="JAIZAY010000016">
    <property type="protein sequence ID" value="KAJ8026762.1"/>
    <property type="molecule type" value="Genomic_DNA"/>
</dbReference>
<organism evidence="5 6">
    <name type="scientific">Holothuria leucospilota</name>
    <name type="common">Black long sea cucumber</name>
    <name type="synonym">Mertensiothuria leucospilota</name>
    <dbReference type="NCBI Taxonomy" id="206669"/>
    <lineage>
        <taxon>Eukaryota</taxon>
        <taxon>Metazoa</taxon>
        <taxon>Echinodermata</taxon>
        <taxon>Eleutherozoa</taxon>
        <taxon>Echinozoa</taxon>
        <taxon>Holothuroidea</taxon>
        <taxon>Aspidochirotacea</taxon>
        <taxon>Aspidochirotida</taxon>
        <taxon>Holothuriidae</taxon>
        <taxon>Holothuria</taxon>
    </lineage>
</organism>
<dbReference type="InterPro" id="IPR018247">
    <property type="entry name" value="EF_Hand_1_Ca_BS"/>
</dbReference>
<protein>
    <submittedName>
        <fullName evidence="5">JmjC domain-containing protein 5</fullName>
    </submittedName>
</protein>
<evidence type="ECO:0000256" key="2">
    <source>
        <dbReference type="SAM" id="MobiDB-lite"/>
    </source>
</evidence>
<dbReference type="PANTHER" id="PTHR12461">
    <property type="entry name" value="HYPOXIA-INDUCIBLE FACTOR 1 ALPHA INHIBITOR-RELATED"/>
    <property type="match status" value="1"/>
</dbReference>
<dbReference type="PROSITE" id="PS00018">
    <property type="entry name" value="EF_HAND_1"/>
    <property type="match status" value="1"/>
</dbReference>
<dbReference type="GO" id="GO:0005509">
    <property type="term" value="F:calcium ion binding"/>
    <property type="evidence" value="ECO:0007669"/>
    <property type="project" value="InterPro"/>
</dbReference>
<dbReference type="OrthoDB" id="415358at2759"/>
<dbReference type="AlphaFoldDB" id="A0A9Q1BIG1"/>
<feature type="region of interest" description="Disordered" evidence="2">
    <location>
        <begin position="505"/>
        <end position="524"/>
    </location>
</feature>
<name>A0A9Q1BIG1_HOLLE</name>
<sequence length="524" mass="60199">MWYSIIITVCLAVHAPGLLKRKEAHTSPINLKNKLKNPSIVRSLLTKPQQNRMPIFSWLIVILTSLESLAGEEDPSSWPGHLEPLASKAKLIQVEELDSFPSPQEFFMNYAYRGVPVIFRGGAKGFPAYSKWSDLYLKSIPEAQWTMVGVEIDKKEDRTLPTQTMPLREFIQRYQSHNEYLVTSVPEYLRYDVLMPLPLQCTQVINNLVDCLLWISGGGTKSVLHNDNVDNINCIFSGRKEFLLLNYTKYKDDIIFDRIEEGAMSVDVDKVDFTKFPTLANVDFHFASVSAGDCIFLPYKWIHQVNSFDRNVAVNIWWDHKARIVPTKRHCGYVGKRTTLADVYFHRQARNTGENSKIPHQVSDGRDPLSDLISLMEQFEIKNLSLEEFTSIALEGVLQWNHLNRTKEVNEEIRKIYNLMDVDGDQVLSHPDLITFASEENFQLHSLAQNYTDALMDILDGQLWKEKQEQLRELQKSVQAEEVIQVAVKDAERIEAKIPSDNLDQQSLQDSVNARVKSRVKEEL</sequence>
<dbReference type="PROSITE" id="PS50222">
    <property type="entry name" value="EF_HAND_2"/>
    <property type="match status" value="1"/>
</dbReference>
<evidence type="ECO:0000259" key="4">
    <source>
        <dbReference type="PROSITE" id="PS51184"/>
    </source>
</evidence>
<evidence type="ECO:0000313" key="6">
    <source>
        <dbReference type="Proteomes" id="UP001152320"/>
    </source>
</evidence>
<dbReference type="Gene3D" id="2.60.120.10">
    <property type="entry name" value="Jelly Rolls"/>
    <property type="match status" value="1"/>
</dbReference>
<dbReference type="InterPro" id="IPR014710">
    <property type="entry name" value="RmlC-like_jellyroll"/>
</dbReference>
<dbReference type="InterPro" id="IPR002048">
    <property type="entry name" value="EF_hand_dom"/>
</dbReference>
<evidence type="ECO:0000256" key="1">
    <source>
        <dbReference type="ARBA" id="ARBA00022837"/>
    </source>
</evidence>
<feature type="domain" description="EF-hand" evidence="3">
    <location>
        <begin position="408"/>
        <end position="443"/>
    </location>
</feature>
<dbReference type="SUPFAM" id="SSF47473">
    <property type="entry name" value="EF-hand"/>
    <property type="match status" value="1"/>
</dbReference>
<dbReference type="InterPro" id="IPR041667">
    <property type="entry name" value="Cupin_8"/>
</dbReference>
<dbReference type="PROSITE" id="PS51184">
    <property type="entry name" value="JMJC"/>
    <property type="match status" value="1"/>
</dbReference>
<dbReference type="SUPFAM" id="SSF51197">
    <property type="entry name" value="Clavaminate synthase-like"/>
    <property type="match status" value="1"/>
</dbReference>